<dbReference type="Pfam" id="PF13488">
    <property type="entry name" value="Gly-zipper_Omp"/>
    <property type="match status" value="1"/>
</dbReference>
<dbReference type="HOGENOM" id="CLU_119887_1_0_4"/>
<dbReference type="KEGG" id="bpla:bpln_2g06670"/>
<proteinExistence type="predicted"/>
<evidence type="ECO:0000259" key="2">
    <source>
        <dbReference type="Pfam" id="PF13488"/>
    </source>
</evidence>
<protein>
    <recommendedName>
        <fullName evidence="2">Glycine zipper domain-containing protein</fullName>
    </recommendedName>
</protein>
<name>A0A0B6RZ64_BURPL</name>
<gene>
    <name evidence="3" type="ORF">BGL_2c06090</name>
</gene>
<keyword evidence="4" id="KW-1185">Reference proteome</keyword>
<dbReference type="Proteomes" id="UP000031838">
    <property type="component" value="Chromosome 2"/>
</dbReference>
<evidence type="ECO:0000313" key="3">
    <source>
        <dbReference type="EMBL" id="AJK48693.1"/>
    </source>
</evidence>
<accession>A0A0B6RZ64</accession>
<dbReference type="EMBL" id="CP002581">
    <property type="protein sequence ID" value="AJK48693.1"/>
    <property type="molecule type" value="Genomic_DNA"/>
</dbReference>
<organism evidence="3 4">
    <name type="scientific">Burkholderia plantarii</name>
    <dbReference type="NCBI Taxonomy" id="41899"/>
    <lineage>
        <taxon>Bacteria</taxon>
        <taxon>Pseudomonadati</taxon>
        <taxon>Pseudomonadota</taxon>
        <taxon>Betaproteobacteria</taxon>
        <taxon>Burkholderiales</taxon>
        <taxon>Burkholderiaceae</taxon>
        <taxon>Burkholderia</taxon>
    </lineage>
</organism>
<evidence type="ECO:0000313" key="4">
    <source>
        <dbReference type="Proteomes" id="UP000031838"/>
    </source>
</evidence>
<feature type="domain" description="Glycine zipper" evidence="2">
    <location>
        <begin position="86"/>
        <end position="129"/>
    </location>
</feature>
<reference evidence="4" key="1">
    <citation type="submission" date="2011-03" db="EMBL/GenBank/DDBJ databases">
        <authorList>
            <person name="Voget S."/>
            <person name="Streit W.R."/>
            <person name="Jaeger K.E."/>
            <person name="Daniel R."/>
        </authorList>
    </citation>
    <scope>NUCLEOTIDE SEQUENCE [LARGE SCALE GENOMIC DNA]</scope>
    <source>
        <strain evidence="4">PG1</strain>
    </source>
</reference>
<evidence type="ECO:0000256" key="1">
    <source>
        <dbReference type="SAM" id="SignalP"/>
    </source>
</evidence>
<sequence length="186" mass="18658">MNDIQNRRRVSRWRCAAGLATVFALAGCAVEPPSNPTVMALPAKGKSLNEFQQDDYGCRNVASRAVQPQADSPGARNGALAAAALGGAGGAAVGALIGSASGNAGPGAAIGAGVGLLAGGARGSQQRAQTAASLQQQYDNAYAQCITAKGDVIEAPQPAPVAWVPVVTAAPPPVVYAPATYYYVPR</sequence>
<dbReference type="InterPro" id="IPR039567">
    <property type="entry name" value="Gly-zipper"/>
</dbReference>
<feature type="chain" id="PRO_5002122128" description="Glycine zipper domain-containing protein" evidence="1">
    <location>
        <begin position="27"/>
        <end position="186"/>
    </location>
</feature>
<dbReference type="AlphaFoldDB" id="A0A0B6RZ64"/>
<keyword evidence="1" id="KW-0732">Signal</keyword>
<dbReference type="RefSeq" id="WP_042627285.1">
    <property type="nucleotide sequence ID" value="NZ_BSTO01000014.1"/>
</dbReference>
<dbReference type="PROSITE" id="PS51257">
    <property type="entry name" value="PROKAR_LIPOPROTEIN"/>
    <property type="match status" value="1"/>
</dbReference>
<feature type="signal peptide" evidence="1">
    <location>
        <begin position="1"/>
        <end position="26"/>
    </location>
</feature>
<reference evidence="3 4" key="2">
    <citation type="journal article" date="2016" name="Appl. Microbiol. Biotechnol.">
        <title>Mutations improving production and secretion of extracellular lipase by Burkholderia glumae PG1.</title>
        <authorList>
            <person name="Knapp A."/>
            <person name="Voget S."/>
            <person name="Gao R."/>
            <person name="Zaburannyi N."/>
            <person name="Krysciak D."/>
            <person name="Breuer M."/>
            <person name="Hauer B."/>
            <person name="Streit W.R."/>
            <person name="Muller R."/>
            <person name="Daniel R."/>
            <person name="Jaeger K.E."/>
        </authorList>
    </citation>
    <scope>NUCLEOTIDE SEQUENCE [LARGE SCALE GENOMIC DNA]</scope>
    <source>
        <strain evidence="3 4">PG1</strain>
    </source>
</reference>
<dbReference type="KEGG" id="bgp:BGL_2c06090"/>